<gene>
    <name evidence="9" type="ORF">JOE69_001292</name>
</gene>
<proteinExistence type="inferred from homology"/>
<dbReference type="EMBL" id="JAVDQF010000001">
    <property type="protein sequence ID" value="MDR6269054.1"/>
    <property type="molecule type" value="Genomic_DNA"/>
</dbReference>
<evidence type="ECO:0000313" key="10">
    <source>
        <dbReference type="Proteomes" id="UP001185069"/>
    </source>
</evidence>
<comment type="similarity">
    <text evidence="3">Belongs to the mannose-6-phosphate isomerase type 1 family.</text>
</comment>
<dbReference type="SUPFAM" id="SSF51182">
    <property type="entry name" value="RmlC-like cupins"/>
    <property type="match status" value="1"/>
</dbReference>
<dbReference type="InterPro" id="IPR001250">
    <property type="entry name" value="Man6P_Isoase-1"/>
</dbReference>
<dbReference type="InterPro" id="IPR014710">
    <property type="entry name" value="RmlC-like_jellyroll"/>
</dbReference>
<accession>A0ABU1JAA2</accession>
<dbReference type="PROSITE" id="PS00965">
    <property type="entry name" value="PMI_I_1"/>
    <property type="match status" value="1"/>
</dbReference>
<dbReference type="Gene3D" id="2.60.120.10">
    <property type="entry name" value="Jelly Rolls"/>
    <property type="match status" value="2"/>
</dbReference>
<organism evidence="9 10">
    <name type="scientific">Arthrobacter russicus</name>
    <dbReference type="NCBI Taxonomy" id="172040"/>
    <lineage>
        <taxon>Bacteria</taxon>
        <taxon>Bacillati</taxon>
        <taxon>Actinomycetota</taxon>
        <taxon>Actinomycetes</taxon>
        <taxon>Micrococcales</taxon>
        <taxon>Micrococcaceae</taxon>
        <taxon>Arthrobacter</taxon>
    </lineage>
</organism>
<keyword evidence="7 9" id="KW-0413">Isomerase</keyword>
<name>A0ABU1JAA2_9MICC</name>
<dbReference type="Proteomes" id="UP001185069">
    <property type="component" value="Unassembled WGS sequence"/>
</dbReference>
<evidence type="ECO:0000259" key="8">
    <source>
        <dbReference type="Pfam" id="PF20511"/>
    </source>
</evidence>
<evidence type="ECO:0000256" key="2">
    <source>
        <dbReference type="ARBA" id="ARBA00001947"/>
    </source>
</evidence>
<dbReference type="InterPro" id="IPR046457">
    <property type="entry name" value="PMI_typeI_cat"/>
</dbReference>
<dbReference type="PANTHER" id="PTHR10309:SF0">
    <property type="entry name" value="MANNOSE-6-PHOSPHATE ISOMERASE"/>
    <property type="match status" value="1"/>
</dbReference>
<feature type="domain" description="Phosphomannose isomerase type I catalytic" evidence="8">
    <location>
        <begin position="1"/>
        <end position="149"/>
    </location>
</feature>
<dbReference type="Gene3D" id="1.10.441.10">
    <property type="entry name" value="Phosphomannose Isomerase, domain 2"/>
    <property type="match status" value="1"/>
</dbReference>
<dbReference type="Pfam" id="PF20511">
    <property type="entry name" value="PMI_typeI_cat"/>
    <property type="match status" value="1"/>
</dbReference>
<evidence type="ECO:0000313" key="9">
    <source>
        <dbReference type="EMBL" id="MDR6269054.1"/>
    </source>
</evidence>
<dbReference type="PANTHER" id="PTHR10309">
    <property type="entry name" value="MANNOSE-6-PHOSPHATE ISOMERASE"/>
    <property type="match status" value="1"/>
</dbReference>
<dbReference type="CDD" id="cd07011">
    <property type="entry name" value="cupin_PMI_type_I_N"/>
    <property type="match status" value="1"/>
</dbReference>
<dbReference type="EC" id="5.3.1.8" evidence="4"/>
<evidence type="ECO:0000256" key="1">
    <source>
        <dbReference type="ARBA" id="ARBA00000757"/>
    </source>
</evidence>
<evidence type="ECO:0000256" key="4">
    <source>
        <dbReference type="ARBA" id="ARBA00011956"/>
    </source>
</evidence>
<comment type="caution">
    <text evidence="9">The sequence shown here is derived from an EMBL/GenBank/DDBJ whole genome shotgun (WGS) entry which is preliminary data.</text>
</comment>
<comment type="cofactor">
    <cofactor evidence="2">
        <name>Zn(2+)</name>
        <dbReference type="ChEBI" id="CHEBI:29105"/>
    </cofactor>
</comment>
<protein>
    <recommendedName>
        <fullName evidence="4">mannose-6-phosphate isomerase</fullName>
        <ecNumber evidence="4">5.3.1.8</ecNumber>
    </recommendedName>
</protein>
<dbReference type="InterPro" id="IPR011051">
    <property type="entry name" value="RmlC_Cupin_sf"/>
</dbReference>
<dbReference type="PRINTS" id="PR00714">
    <property type="entry name" value="MAN6PISMRASE"/>
</dbReference>
<evidence type="ECO:0000256" key="3">
    <source>
        <dbReference type="ARBA" id="ARBA00010772"/>
    </source>
</evidence>
<dbReference type="InterPro" id="IPR018050">
    <property type="entry name" value="Pmannose_isomerase-type1_CS"/>
</dbReference>
<evidence type="ECO:0000256" key="7">
    <source>
        <dbReference type="ARBA" id="ARBA00023235"/>
    </source>
</evidence>
<evidence type="ECO:0000256" key="6">
    <source>
        <dbReference type="ARBA" id="ARBA00022833"/>
    </source>
</evidence>
<keyword evidence="10" id="KW-1185">Reference proteome</keyword>
<sequence length="418" mass="43642">MYKLQNVLRPYAWGSTTAIAELLGRAPSGSPEAELWLGAHPGAPSQAQTPDGEVPLDRLIAADPQNTLGSASRRQFGDRLPFLMKLLAAGQALSLQVHPSLAQAKAGFAAENAAGIPQDSPYRNYRDDNHKPEMIFALTPFDALCGFRPAAESAASFETLANSARSAGIGNSAPDPLLLEIAATLRDGTETQALHAAFERLISAAPDVLESLALVQRQLGALAPESLGPALRTVRRLGADYPGDPGALISLLLNLVHLEPGECFAMPAGNVHAYLDGLGVEVMAASDNVLRGGLTPKHIDIPELLRTVDFRALPVPRVTAGGTEWGQQVFAPGFGEFQLQRIELAPGSEPAVLAQHGPLLVLLVSGSALLDSPRGDLALLRGESAFVPAAEAPAVLHSTEGCLAFAVTTGTAGDDVPG</sequence>
<dbReference type="NCBIfam" id="TIGR00218">
    <property type="entry name" value="manA"/>
    <property type="match status" value="1"/>
</dbReference>
<dbReference type="PIRSF" id="PIRSF001480">
    <property type="entry name" value="Mannose-6-phosphate_isomerase"/>
    <property type="match status" value="1"/>
</dbReference>
<comment type="catalytic activity">
    <reaction evidence="1">
        <text>D-mannose 6-phosphate = D-fructose 6-phosphate</text>
        <dbReference type="Rhea" id="RHEA:12356"/>
        <dbReference type="ChEBI" id="CHEBI:58735"/>
        <dbReference type="ChEBI" id="CHEBI:61527"/>
        <dbReference type="EC" id="5.3.1.8"/>
    </reaction>
</comment>
<evidence type="ECO:0000256" key="5">
    <source>
        <dbReference type="ARBA" id="ARBA00022723"/>
    </source>
</evidence>
<dbReference type="GO" id="GO:0004476">
    <property type="term" value="F:mannose-6-phosphate isomerase activity"/>
    <property type="evidence" value="ECO:0007669"/>
    <property type="project" value="UniProtKB-EC"/>
</dbReference>
<dbReference type="RefSeq" id="WP_309797079.1">
    <property type="nucleotide sequence ID" value="NZ_BAAAHY010000001.1"/>
</dbReference>
<keyword evidence="5" id="KW-0479">Metal-binding</keyword>
<dbReference type="InterPro" id="IPR016305">
    <property type="entry name" value="Mannose-6-P_Isomerase"/>
</dbReference>
<reference evidence="9 10" key="1">
    <citation type="submission" date="2023-07" db="EMBL/GenBank/DDBJ databases">
        <title>Sequencing the genomes of 1000 actinobacteria strains.</title>
        <authorList>
            <person name="Klenk H.-P."/>
        </authorList>
    </citation>
    <scope>NUCLEOTIDE SEQUENCE [LARGE SCALE GENOMIC DNA]</scope>
    <source>
        <strain evidence="9 10">DSM 14555</strain>
    </source>
</reference>
<keyword evidence="6" id="KW-0862">Zinc</keyword>